<feature type="region of interest" description="Disordered" evidence="9">
    <location>
        <begin position="1"/>
        <end position="21"/>
    </location>
</feature>
<keyword evidence="6 8" id="KW-0687">Ribonucleoprotein</keyword>
<evidence type="ECO:0000313" key="11">
    <source>
        <dbReference type="Proteomes" id="UP000078046"/>
    </source>
</evidence>
<dbReference type="InterPro" id="IPR009000">
    <property type="entry name" value="Transl_B-barrel_sf"/>
</dbReference>
<proteinExistence type="inferred from homology"/>
<evidence type="ECO:0000256" key="4">
    <source>
        <dbReference type="ARBA" id="ARBA00022884"/>
    </source>
</evidence>
<dbReference type="GO" id="GO:0034513">
    <property type="term" value="F:box H/ACA snoRNA binding"/>
    <property type="evidence" value="ECO:0007669"/>
    <property type="project" value="TreeGrafter"/>
</dbReference>
<feature type="compositionally biased region" description="Polar residues" evidence="9">
    <location>
        <begin position="1"/>
        <end position="10"/>
    </location>
</feature>
<sequence length="168" mass="18496">MSRRYQNFRQSGRGHRSFNSGPPDCVEEIGFLSQPCENQIVLKSTHSKIPYFNAPIYLDNKVQIGKIDEIFGPINEVYFSVTLVENTKASSYSNGQKFFIDPGKLLPLSRFVGDQPKSRPSFGSRVGGGRGFSSRGFSRGRGSFRGGRGGRGGRSGGSFRGRGFRGSR</sequence>
<keyword evidence="5 8" id="KW-0539">Nucleus</keyword>
<dbReference type="Proteomes" id="UP000078046">
    <property type="component" value="Unassembled WGS sequence"/>
</dbReference>
<protein>
    <recommendedName>
        <fullName evidence="8">H/ACA ribonucleoprotein complex subunit</fullName>
    </recommendedName>
</protein>
<feature type="compositionally biased region" description="Low complexity" evidence="9">
    <location>
        <begin position="132"/>
        <end position="141"/>
    </location>
</feature>
<name>A0A177B6U0_9BILA</name>
<evidence type="ECO:0000256" key="9">
    <source>
        <dbReference type="SAM" id="MobiDB-lite"/>
    </source>
</evidence>
<comment type="subcellular location">
    <subcellularLocation>
        <location evidence="1 8">Nucleus</location>
        <location evidence="1 8">Nucleolus</location>
    </subcellularLocation>
</comment>
<organism evidence="10 11">
    <name type="scientific">Intoshia linei</name>
    <dbReference type="NCBI Taxonomy" id="1819745"/>
    <lineage>
        <taxon>Eukaryota</taxon>
        <taxon>Metazoa</taxon>
        <taxon>Spiralia</taxon>
        <taxon>Lophotrochozoa</taxon>
        <taxon>Mesozoa</taxon>
        <taxon>Orthonectida</taxon>
        <taxon>Rhopaluridae</taxon>
        <taxon>Intoshia</taxon>
    </lineage>
</organism>
<keyword evidence="11" id="KW-1185">Reference proteome</keyword>
<dbReference type="SUPFAM" id="SSF50447">
    <property type="entry name" value="Translation proteins"/>
    <property type="match status" value="1"/>
</dbReference>
<evidence type="ECO:0000313" key="10">
    <source>
        <dbReference type="EMBL" id="OAF69966.1"/>
    </source>
</evidence>
<feature type="compositionally biased region" description="Gly residues" evidence="9">
    <location>
        <begin position="143"/>
        <end position="160"/>
    </location>
</feature>
<keyword evidence="2 8" id="KW-0690">Ribosome biogenesis</keyword>
<feature type="region of interest" description="Disordered" evidence="9">
    <location>
        <begin position="117"/>
        <end position="168"/>
    </location>
</feature>
<evidence type="ECO:0000256" key="1">
    <source>
        <dbReference type="ARBA" id="ARBA00004604"/>
    </source>
</evidence>
<comment type="caution">
    <text evidence="10">The sequence shown here is derived from an EMBL/GenBank/DDBJ whole genome shotgun (WGS) entry which is preliminary data.</text>
</comment>
<dbReference type="PANTHER" id="PTHR23237:SF6">
    <property type="entry name" value="H_ACA RIBONUCLEOPROTEIN COMPLEX SUBUNIT 1"/>
    <property type="match status" value="1"/>
</dbReference>
<comment type="similarity">
    <text evidence="7 8">Belongs to the GAR1 family.</text>
</comment>
<dbReference type="Pfam" id="PF04410">
    <property type="entry name" value="Gar1"/>
    <property type="match status" value="1"/>
</dbReference>
<reference evidence="10 11" key="1">
    <citation type="submission" date="2016-04" db="EMBL/GenBank/DDBJ databases">
        <title>The genome of Intoshia linei affirms orthonectids as highly simplified spiralians.</title>
        <authorList>
            <person name="Mikhailov K.V."/>
            <person name="Slusarev G.S."/>
            <person name="Nikitin M.A."/>
            <person name="Logacheva M.D."/>
            <person name="Penin A."/>
            <person name="Aleoshin V."/>
            <person name="Panchin Y.V."/>
        </authorList>
    </citation>
    <scope>NUCLEOTIDE SEQUENCE [LARGE SCALE GENOMIC DNA]</scope>
    <source>
        <strain evidence="10">Intl2013</strain>
        <tissue evidence="10">Whole animal</tissue>
    </source>
</reference>
<dbReference type="OrthoDB" id="2187159at2759"/>
<dbReference type="FunFam" id="2.40.10.230:FF:000001">
    <property type="entry name" value="H/ACA ribonucleoprotein complex subunit"/>
    <property type="match status" value="1"/>
</dbReference>
<evidence type="ECO:0000256" key="8">
    <source>
        <dbReference type="RuleBase" id="RU364004"/>
    </source>
</evidence>
<dbReference type="GO" id="GO:0031429">
    <property type="term" value="C:box H/ACA snoRNP complex"/>
    <property type="evidence" value="ECO:0007669"/>
    <property type="project" value="TreeGrafter"/>
</dbReference>
<keyword evidence="3 8" id="KW-0698">rRNA processing</keyword>
<dbReference type="EMBL" id="LWCA01000206">
    <property type="protein sequence ID" value="OAF69966.1"/>
    <property type="molecule type" value="Genomic_DNA"/>
</dbReference>
<gene>
    <name evidence="10" type="ORF">A3Q56_02309</name>
</gene>
<comment type="function">
    <text evidence="8">Required for ribosome biogenesis. Part of a complex which catalyzes pseudouridylation of rRNA. This involves the isomerization of uridine such that the ribose is subsequently attached to C5, instead of the normal N1. Pseudouridine ("psi") residues may serve to stabilize the conformation of rRNAs.</text>
</comment>
<dbReference type="PANTHER" id="PTHR23237">
    <property type="entry name" value="NUCLEOLAR PROTEIN FAMILY A MEMBER 1 SNORNP PROTEIN GAR1"/>
    <property type="match status" value="1"/>
</dbReference>
<keyword evidence="4 8" id="KW-0694">RNA-binding</keyword>
<evidence type="ECO:0000256" key="7">
    <source>
        <dbReference type="ARBA" id="ARBA00038293"/>
    </source>
</evidence>
<dbReference type="AlphaFoldDB" id="A0A177B6U0"/>
<dbReference type="InterPro" id="IPR038664">
    <property type="entry name" value="Gar1/Naf1_Cbf5-bd_sf"/>
</dbReference>
<comment type="subunit">
    <text evidence="8">Component of the small nucleolar ribonucleoprotein particles containing H/ACA-type snoRNAs (H/ACA snoRNPs).</text>
</comment>
<dbReference type="GO" id="GO:0000454">
    <property type="term" value="P:snoRNA guided rRNA pseudouridine synthesis"/>
    <property type="evidence" value="ECO:0007669"/>
    <property type="project" value="TreeGrafter"/>
</dbReference>
<dbReference type="InterPro" id="IPR007504">
    <property type="entry name" value="H/ACA_rnp_Gar1/Naf1"/>
</dbReference>
<accession>A0A177B6U0</accession>
<dbReference type="Gene3D" id="2.40.10.230">
    <property type="entry name" value="Probable tRNA pseudouridine synthase domain"/>
    <property type="match status" value="1"/>
</dbReference>
<evidence type="ECO:0000256" key="2">
    <source>
        <dbReference type="ARBA" id="ARBA00022517"/>
    </source>
</evidence>
<evidence type="ECO:0000256" key="5">
    <source>
        <dbReference type="ARBA" id="ARBA00023242"/>
    </source>
</evidence>
<evidence type="ECO:0000256" key="3">
    <source>
        <dbReference type="ARBA" id="ARBA00022552"/>
    </source>
</evidence>
<evidence type="ECO:0000256" key="6">
    <source>
        <dbReference type="ARBA" id="ARBA00023274"/>
    </source>
</evidence>